<name>A0A939LXJ3_9MICO</name>
<dbReference type="EMBL" id="JAGDYL010000039">
    <property type="protein sequence ID" value="MBO1806530.1"/>
    <property type="molecule type" value="Genomic_DNA"/>
</dbReference>
<evidence type="ECO:0000313" key="2">
    <source>
        <dbReference type="EMBL" id="MBO1806530.1"/>
    </source>
</evidence>
<feature type="region of interest" description="Disordered" evidence="1">
    <location>
        <begin position="1"/>
        <end position="124"/>
    </location>
</feature>
<proteinExistence type="predicted"/>
<dbReference type="RefSeq" id="WP_208046983.1">
    <property type="nucleotide sequence ID" value="NZ_JAGDYL010000039.1"/>
</dbReference>
<evidence type="ECO:0000313" key="3">
    <source>
        <dbReference type="Proteomes" id="UP000664398"/>
    </source>
</evidence>
<evidence type="ECO:0000256" key="1">
    <source>
        <dbReference type="SAM" id="MobiDB-lite"/>
    </source>
</evidence>
<keyword evidence="3" id="KW-1185">Reference proteome</keyword>
<comment type="caution">
    <text evidence="2">The sequence shown here is derived from an EMBL/GenBank/DDBJ whole genome shotgun (WGS) entry which is preliminary data.</text>
</comment>
<protein>
    <submittedName>
        <fullName evidence="2">Sugar ABC transporter ATPase</fullName>
    </submittedName>
</protein>
<reference evidence="2" key="1">
    <citation type="submission" date="2021-03" db="EMBL/GenBank/DDBJ databases">
        <title>Leucobacter chromiisoli sp. nov., isolated from chromium-containing soil of chemical plant.</title>
        <authorList>
            <person name="Xu Z."/>
        </authorList>
    </citation>
    <scope>NUCLEOTIDE SEQUENCE</scope>
    <source>
        <strain evidence="2">A2</strain>
    </source>
</reference>
<sequence>MESTPNAIPEEAEGSGLTAPGESEGSESAPVQPLGDEDATAQDPSQMDPAQAEWDRMAALDGGAPADESDSATGGDPAEIPDAGDEIPAEDLPSSESQPETQGEDPVIAELGEEGEGDLTPEDL</sequence>
<feature type="compositionally biased region" description="Acidic residues" evidence="1">
    <location>
        <begin position="111"/>
        <end position="124"/>
    </location>
</feature>
<accession>A0A939LXJ3</accession>
<dbReference type="AlphaFoldDB" id="A0A939LXJ3"/>
<gene>
    <name evidence="2" type="ORF">J4H91_14585</name>
</gene>
<dbReference type="Proteomes" id="UP000664398">
    <property type="component" value="Unassembled WGS sequence"/>
</dbReference>
<organism evidence="2 3">
    <name type="scientific">Leucobacter ruminantium</name>
    <dbReference type="NCBI Taxonomy" id="1289170"/>
    <lineage>
        <taxon>Bacteria</taxon>
        <taxon>Bacillati</taxon>
        <taxon>Actinomycetota</taxon>
        <taxon>Actinomycetes</taxon>
        <taxon>Micrococcales</taxon>
        <taxon>Microbacteriaceae</taxon>
        <taxon>Leucobacter</taxon>
    </lineage>
</organism>